<keyword evidence="1" id="KW-0862">Zinc</keyword>
<evidence type="ECO:0000313" key="3">
    <source>
        <dbReference type="EMBL" id="KAK2154114.1"/>
    </source>
</evidence>
<keyword evidence="4" id="KW-1185">Reference proteome</keyword>
<dbReference type="Gene3D" id="3.30.40.10">
    <property type="entry name" value="Zinc/RING finger domain, C3HC4 (zinc finger)"/>
    <property type="match status" value="1"/>
</dbReference>
<accession>A0AAD9JJ22</accession>
<dbReference type="InterPro" id="IPR007527">
    <property type="entry name" value="Znf_SWIM"/>
</dbReference>
<name>A0AAD9JJ22_9ANNE</name>
<dbReference type="AlphaFoldDB" id="A0AAD9JJ22"/>
<dbReference type="SUPFAM" id="SSF57903">
    <property type="entry name" value="FYVE/PHD zinc finger"/>
    <property type="match status" value="1"/>
</dbReference>
<organism evidence="3 4">
    <name type="scientific">Paralvinella palmiformis</name>
    <dbReference type="NCBI Taxonomy" id="53620"/>
    <lineage>
        <taxon>Eukaryota</taxon>
        <taxon>Metazoa</taxon>
        <taxon>Spiralia</taxon>
        <taxon>Lophotrochozoa</taxon>
        <taxon>Annelida</taxon>
        <taxon>Polychaeta</taxon>
        <taxon>Sedentaria</taxon>
        <taxon>Canalipalpata</taxon>
        <taxon>Terebellida</taxon>
        <taxon>Terebelliformia</taxon>
        <taxon>Alvinellidae</taxon>
        <taxon>Paralvinella</taxon>
    </lineage>
</organism>
<feature type="domain" description="SWIM-type" evidence="2">
    <location>
        <begin position="239"/>
        <end position="274"/>
    </location>
</feature>
<comment type="caution">
    <text evidence="3">The sequence shown here is derived from an EMBL/GenBank/DDBJ whole genome shotgun (WGS) entry which is preliminary data.</text>
</comment>
<keyword evidence="1" id="KW-0863">Zinc-finger</keyword>
<evidence type="ECO:0000313" key="4">
    <source>
        <dbReference type="Proteomes" id="UP001208570"/>
    </source>
</evidence>
<dbReference type="Proteomes" id="UP001208570">
    <property type="component" value="Unassembled WGS sequence"/>
</dbReference>
<evidence type="ECO:0000256" key="1">
    <source>
        <dbReference type="PROSITE-ProRule" id="PRU00325"/>
    </source>
</evidence>
<sequence length="644" mass="74088">MSINDMSWLDLFHESSGKYSGYVTSKDALWQLIQEYEVANSTCFAIVKETAGFADCDTGEMLSHKILWKDIQECKGIRLDFDDIPFSITGKAKFERHNGPKYWAIKETTVAVRWVATFREQTLPTVINANNGHERRNKALKYDFLKTLGDTSLLGVVKVMVEKYHPEAYSSYKRANIQQSSKYRMYTDEIPHFLHNRPRELISHMMERLVKSSNTSTSEYIQQLSSGKYEVQGTSDRVYQVTITDDTFPHCTCRDFTNTHWPCKDFCAIIRAGLCTWEHLLLYYRNNPHFVLDKQEISVVNETELVVMNTNSYPSPIEQFGNRRVDDLSSKTLQNNKLHDDNTTDKYTKVADRCREVITRIMDITYLCKKENVLKKACEDLEKVSDLLQAATEHEDGVMLIPKAKKLKYISTNKLQKRNFKGHKKRIQNIPQLDWNSSLSKVTGNQNTDVTETSQMQNDIIQNTPDTTTLNNTMKPPQQPILSNTPQNQKLSNMSPLDSNENCNSTAEKTLSMEVWRHHHKSRSLMAIMKGLKLMGHDIGTLRPGAEVMDEVIHAFIKLRISTDSTVNYINSHVMGTIILNPREYCFISKVACDSCNWWHHIQCVSPKEEQPTNYYGQPFICRTCQMEDDSDDSDSTPTPQTLV</sequence>
<reference evidence="3" key="1">
    <citation type="journal article" date="2023" name="Mol. Biol. Evol.">
        <title>Third-Generation Sequencing Reveals the Adaptive Role of the Epigenome in Three Deep-Sea Polychaetes.</title>
        <authorList>
            <person name="Perez M."/>
            <person name="Aroh O."/>
            <person name="Sun Y."/>
            <person name="Lan Y."/>
            <person name="Juniper S.K."/>
            <person name="Young C.R."/>
            <person name="Angers B."/>
            <person name="Qian P.Y."/>
        </authorList>
    </citation>
    <scope>NUCLEOTIDE SEQUENCE</scope>
    <source>
        <strain evidence="3">P08H-3</strain>
    </source>
</reference>
<dbReference type="InterPro" id="IPR011011">
    <property type="entry name" value="Znf_FYVE_PHD"/>
</dbReference>
<protein>
    <recommendedName>
        <fullName evidence="2">SWIM-type domain-containing protein</fullName>
    </recommendedName>
</protein>
<dbReference type="PANTHER" id="PTHR47456">
    <property type="entry name" value="PHD-TYPE DOMAIN-CONTAINING PROTEIN"/>
    <property type="match status" value="1"/>
</dbReference>
<dbReference type="GO" id="GO:0008270">
    <property type="term" value="F:zinc ion binding"/>
    <property type="evidence" value="ECO:0007669"/>
    <property type="project" value="UniProtKB-KW"/>
</dbReference>
<dbReference type="EMBL" id="JAODUP010000276">
    <property type="protein sequence ID" value="KAK2154114.1"/>
    <property type="molecule type" value="Genomic_DNA"/>
</dbReference>
<gene>
    <name evidence="3" type="ORF">LSH36_276g02020</name>
</gene>
<evidence type="ECO:0000259" key="2">
    <source>
        <dbReference type="PROSITE" id="PS50966"/>
    </source>
</evidence>
<dbReference type="PANTHER" id="PTHR47456:SF5">
    <property type="match status" value="1"/>
</dbReference>
<keyword evidence="1" id="KW-0479">Metal-binding</keyword>
<proteinExistence type="predicted"/>
<dbReference type="PROSITE" id="PS50966">
    <property type="entry name" value="ZF_SWIM"/>
    <property type="match status" value="1"/>
</dbReference>
<dbReference type="InterPro" id="IPR013083">
    <property type="entry name" value="Znf_RING/FYVE/PHD"/>
</dbReference>